<dbReference type="SUPFAM" id="SSF56219">
    <property type="entry name" value="DNase I-like"/>
    <property type="match status" value="1"/>
</dbReference>
<dbReference type="Pfam" id="PF00078">
    <property type="entry name" value="RVT_1"/>
    <property type="match status" value="1"/>
</dbReference>
<dbReference type="EMBL" id="BKCJ010028931">
    <property type="protein sequence ID" value="GEV61944.1"/>
    <property type="molecule type" value="Genomic_DNA"/>
</dbReference>
<evidence type="ECO:0000259" key="2">
    <source>
        <dbReference type="Pfam" id="PF00078"/>
    </source>
</evidence>
<sequence length="715" mass="81179">MADDAFDSDEESGDSKIVNIQKDVHSKKESESDKIPKTVFDEPELAEIKSSAFKEVRKEVLKEEQSEDSFNIYVMLNKKKPEKSVARQSKGELQYLLRFTSCDRSKVNSNLDQNSLGAGNQANEFSSKETGSMVSYKEDVNALGRSGHFKSVSTPKTVYAPQELAEKKILWQYLNIVIDRWKRDVIIMGDFNKVHFEDERYSSLFNARGAAAFNSFISACGLVEVPSGDYGPTPFRFFHNWFDLEGFDSFVVYTWWGINITESNALLKMVKNLKLLKRHIRVWVKCKKDNALNLKKDLKNKLFAIDSSIDKGESSSASLEERMAIMNNLNSLEKMESIESSQKAKVKWSIEGDGNSKFFHGIINKRRNNLAIRALSLMGNGLRILLPLSPEQAQDLERLFSKEEIKGAVWDYSLDKSPGLNGFTFGFYCRFWSLIKGEVVEAVNHFYNNGFCHKEAKKKQTMIFKVDIEKAFDFVRGSILVNGSPASRFHFFKGLKQGDPLSPFLFILVMKSFHLSFRNFVNAGLFKGVALDTSLQLSHLFYADDVVFIGLRINLHKSKLTGIAVENSLVDFFANIIDCMTLNLPILYLGVNIGGHMSRINSWNVVINKILSRLSKWKMKALSIGGRFTLLKSVIGSTPINYMSMFKAPIHEKGGLGVSSFYALNRALIFKWVWRFRAQSNSFWSRVIKALHDEDDGLGRSLETVSFLFLRQGTS</sequence>
<feature type="region of interest" description="Disordered" evidence="1">
    <location>
        <begin position="1"/>
        <end position="38"/>
    </location>
</feature>
<protein>
    <submittedName>
        <fullName evidence="3">RNA-directed DNA polymerase, eukaryota</fullName>
    </submittedName>
</protein>
<dbReference type="Gene3D" id="3.60.10.10">
    <property type="entry name" value="Endonuclease/exonuclease/phosphatase"/>
    <property type="match status" value="1"/>
</dbReference>
<keyword evidence="3" id="KW-0808">Transferase</keyword>
<organism evidence="3">
    <name type="scientific">Tanacetum cinerariifolium</name>
    <name type="common">Dalmatian daisy</name>
    <name type="synonym">Chrysanthemum cinerariifolium</name>
    <dbReference type="NCBI Taxonomy" id="118510"/>
    <lineage>
        <taxon>Eukaryota</taxon>
        <taxon>Viridiplantae</taxon>
        <taxon>Streptophyta</taxon>
        <taxon>Embryophyta</taxon>
        <taxon>Tracheophyta</taxon>
        <taxon>Spermatophyta</taxon>
        <taxon>Magnoliopsida</taxon>
        <taxon>eudicotyledons</taxon>
        <taxon>Gunneridae</taxon>
        <taxon>Pentapetalae</taxon>
        <taxon>asterids</taxon>
        <taxon>campanulids</taxon>
        <taxon>Asterales</taxon>
        <taxon>Asteraceae</taxon>
        <taxon>Asteroideae</taxon>
        <taxon>Anthemideae</taxon>
        <taxon>Anthemidinae</taxon>
        <taxon>Tanacetum</taxon>
    </lineage>
</organism>
<dbReference type="PANTHER" id="PTHR33116:SF79">
    <property type="entry name" value="REVERSE TRANSCRIPTASE DOMAIN, ZINC FINGER, CCHC-TYPE-RELATED"/>
    <property type="match status" value="1"/>
</dbReference>
<keyword evidence="3" id="KW-0548">Nucleotidyltransferase</keyword>
<name>A0A699GPL3_TANCI</name>
<evidence type="ECO:0000256" key="1">
    <source>
        <dbReference type="SAM" id="MobiDB-lite"/>
    </source>
</evidence>
<dbReference type="InterPro" id="IPR036691">
    <property type="entry name" value="Endo/exonu/phosph_ase_sf"/>
</dbReference>
<evidence type="ECO:0000313" key="3">
    <source>
        <dbReference type="EMBL" id="GEV61944.1"/>
    </source>
</evidence>
<keyword evidence="3" id="KW-0695">RNA-directed DNA polymerase</keyword>
<comment type="caution">
    <text evidence="3">The sequence shown here is derived from an EMBL/GenBank/DDBJ whole genome shotgun (WGS) entry which is preliminary data.</text>
</comment>
<dbReference type="PANTHER" id="PTHR33116">
    <property type="entry name" value="REVERSE TRANSCRIPTASE ZINC-BINDING DOMAIN-CONTAINING PROTEIN-RELATED-RELATED"/>
    <property type="match status" value="1"/>
</dbReference>
<dbReference type="InterPro" id="IPR000477">
    <property type="entry name" value="RT_dom"/>
</dbReference>
<feature type="compositionally biased region" description="Acidic residues" evidence="1">
    <location>
        <begin position="1"/>
        <end position="12"/>
    </location>
</feature>
<gene>
    <name evidence="3" type="ORF">Tci_133921</name>
</gene>
<feature type="compositionally biased region" description="Basic and acidic residues" evidence="1">
    <location>
        <begin position="22"/>
        <end position="38"/>
    </location>
</feature>
<dbReference type="AlphaFoldDB" id="A0A699GPL3"/>
<feature type="domain" description="Reverse transcriptase" evidence="2">
    <location>
        <begin position="454"/>
        <end position="563"/>
    </location>
</feature>
<accession>A0A699GPL3</accession>
<reference evidence="3" key="1">
    <citation type="journal article" date="2019" name="Sci. Rep.">
        <title>Draft genome of Tanacetum cinerariifolium, the natural source of mosquito coil.</title>
        <authorList>
            <person name="Yamashiro T."/>
            <person name="Shiraishi A."/>
            <person name="Satake H."/>
            <person name="Nakayama K."/>
        </authorList>
    </citation>
    <scope>NUCLEOTIDE SEQUENCE</scope>
</reference>
<proteinExistence type="predicted"/>
<dbReference type="GO" id="GO:0003964">
    <property type="term" value="F:RNA-directed DNA polymerase activity"/>
    <property type="evidence" value="ECO:0007669"/>
    <property type="project" value="UniProtKB-KW"/>
</dbReference>